<comment type="cofactor">
    <cofactor evidence="1">
        <name>Fe(2+)</name>
        <dbReference type="ChEBI" id="CHEBI:29033"/>
    </cofactor>
</comment>
<dbReference type="InterPro" id="IPR008775">
    <property type="entry name" value="Phytyl_CoA_dOase-like"/>
</dbReference>
<comment type="subunit">
    <text evidence="4">Homodimer.</text>
</comment>
<organism evidence="11 12">
    <name type="scientific">Marinobacter segnicrescens</name>
    <dbReference type="NCBI Taxonomy" id="430453"/>
    <lineage>
        <taxon>Bacteria</taxon>
        <taxon>Pseudomonadati</taxon>
        <taxon>Pseudomonadota</taxon>
        <taxon>Gammaproteobacteria</taxon>
        <taxon>Pseudomonadales</taxon>
        <taxon>Marinobacteraceae</taxon>
        <taxon>Marinobacter</taxon>
    </lineage>
</organism>
<protein>
    <recommendedName>
        <fullName evidence="10">Ectoine hydroxylase</fullName>
        <ecNumber evidence="10">1.14.11.55</ecNumber>
    </recommendedName>
</protein>
<evidence type="ECO:0000256" key="6">
    <source>
        <dbReference type="ARBA" id="ARBA00022964"/>
    </source>
</evidence>
<evidence type="ECO:0000256" key="9">
    <source>
        <dbReference type="ARBA" id="ARBA00049228"/>
    </source>
</evidence>
<evidence type="ECO:0000256" key="5">
    <source>
        <dbReference type="ARBA" id="ARBA00022723"/>
    </source>
</evidence>
<comment type="similarity">
    <text evidence="3">Belongs to the PhyH family. EctD subfamily.</text>
</comment>
<evidence type="ECO:0000256" key="3">
    <source>
        <dbReference type="ARBA" id="ARBA00007851"/>
    </source>
</evidence>
<evidence type="ECO:0000256" key="8">
    <source>
        <dbReference type="ARBA" id="ARBA00023004"/>
    </source>
</evidence>
<dbReference type="RefSeq" id="WP_091849857.1">
    <property type="nucleotide sequence ID" value="NZ_FOHZ01000005.1"/>
</dbReference>
<comment type="function">
    <text evidence="2">Involved in the biosynthesis of 5-hydroxyectoine, called compatible solute, which helps organisms to survive extreme osmotic stress by acting as a highly soluble organic osmolyte. Catalyzes the 2-oxoglutarate-dependent selective hydroxylation of L-ectoine to yield (4S,5S)-5-hydroxyectoine.</text>
</comment>
<dbReference type="EMBL" id="FOHZ01000005">
    <property type="protein sequence ID" value="SET16205.1"/>
    <property type="molecule type" value="Genomic_DNA"/>
</dbReference>
<keyword evidence="12" id="KW-1185">Reference proteome</keyword>
<accession>A0A1I0C9G4</accession>
<evidence type="ECO:0000313" key="12">
    <source>
        <dbReference type="Proteomes" id="UP000198762"/>
    </source>
</evidence>
<keyword evidence="5" id="KW-0479">Metal-binding</keyword>
<keyword evidence="6" id="KW-0223">Dioxygenase</keyword>
<evidence type="ECO:0000256" key="10">
    <source>
        <dbReference type="NCBIfam" id="TIGR02408"/>
    </source>
</evidence>
<evidence type="ECO:0000256" key="1">
    <source>
        <dbReference type="ARBA" id="ARBA00001954"/>
    </source>
</evidence>
<dbReference type="InterPro" id="IPR012774">
    <property type="entry name" value="EctD"/>
</dbReference>
<reference evidence="12" key="1">
    <citation type="submission" date="2016-10" db="EMBL/GenBank/DDBJ databases">
        <authorList>
            <person name="Varghese N."/>
            <person name="Submissions S."/>
        </authorList>
    </citation>
    <scope>NUCLEOTIDE SEQUENCE [LARGE SCALE GENOMIC DNA]</scope>
    <source>
        <strain evidence="12">CGMCC 1.6489</strain>
    </source>
</reference>
<evidence type="ECO:0000256" key="4">
    <source>
        <dbReference type="ARBA" id="ARBA00011738"/>
    </source>
</evidence>
<dbReference type="GO" id="GO:0005506">
    <property type="term" value="F:iron ion binding"/>
    <property type="evidence" value="ECO:0007669"/>
    <property type="project" value="UniProtKB-ARBA"/>
</dbReference>
<sequence>MLQRTDFYPTRDDFVPDLFPRQEPVIHSTGVARERGPLDREQLDRFERDGFLWMEGFFPELAVSPFLEELRHMATRNDITDLEQVVMDKERQEIRSIFAMHELSDAFDRMTRDPRLLDMVRQLLGSEVYIHQSRINSKAGFCGNGFDWHSDFETWHSEDGMPAMRAVSASIMLTENNAFNGPVMLIPGSHQQFVPCVGRTPDENWASSLKHQQVGLPSRADIEKLAGSDGIQAPTGPAGSLLLFECNTLHASNRNMSPWPRANLFFVYNSVENRLAQPFAGTRPRPWYLAERENTRPLIDRRS</sequence>
<dbReference type="STRING" id="430453.SAMN04487962_10544"/>
<dbReference type="GO" id="GO:0016706">
    <property type="term" value="F:2-oxoglutarate-dependent dioxygenase activity"/>
    <property type="evidence" value="ECO:0007669"/>
    <property type="project" value="InterPro"/>
</dbReference>
<keyword evidence="7" id="KW-0560">Oxidoreductase</keyword>
<evidence type="ECO:0000256" key="2">
    <source>
        <dbReference type="ARBA" id="ARBA00004063"/>
    </source>
</evidence>
<dbReference type="NCBIfam" id="TIGR02408">
    <property type="entry name" value="ectoine_ThpD"/>
    <property type="match status" value="1"/>
</dbReference>
<proteinExistence type="inferred from homology"/>
<dbReference type="Gene3D" id="2.60.120.620">
    <property type="entry name" value="q2cbj1_9rhob like domain"/>
    <property type="match status" value="1"/>
</dbReference>
<dbReference type="SUPFAM" id="SSF51197">
    <property type="entry name" value="Clavaminate synthase-like"/>
    <property type="match status" value="1"/>
</dbReference>
<dbReference type="AlphaFoldDB" id="A0A1I0C9G4"/>
<keyword evidence="8" id="KW-0408">Iron</keyword>
<gene>
    <name evidence="11" type="ORF">SAMN04487962_10544</name>
</gene>
<dbReference type="Proteomes" id="UP000198762">
    <property type="component" value="Unassembled WGS sequence"/>
</dbReference>
<dbReference type="PANTHER" id="PTHR20883:SF48">
    <property type="entry name" value="ECTOINE DIOXYGENASE"/>
    <property type="match status" value="1"/>
</dbReference>
<dbReference type="OrthoDB" id="9791262at2"/>
<evidence type="ECO:0000313" key="11">
    <source>
        <dbReference type="EMBL" id="SET16205.1"/>
    </source>
</evidence>
<name>A0A1I0C9G4_9GAMM</name>
<dbReference type="EC" id="1.14.11.55" evidence="10"/>
<evidence type="ECO:0000256" key="7">
    <source>
        <dbReference type="ARBA" id="ARBA00023002"/>
    </source>
</evidence>
<dbReference type="PANTHER" id="PTHR20883">
    <property type="entry name" value="PHYTANOYL-COA DIOXYGENASE DOMAIN CONTAINING 1"/>
    <property type="match status" value="1"/>
</dbReference>
<dbReference type="Pfam" id="PF05721">
    <property type="entry name" value="PhyH"/>
    <property type="match status" value="1"/>
</dbReference>
<comment type="catalytic activity">
    <reaction evidence="9">
        <text>L-ectoine + 2-oxoglutarate + O2 = 5-hydroxyectoine + succinate + CO2</text>
        <dbReference type="Rhea" id="RHEA:45740"/>
        <dbReference type="ChEBI" id="CHEBI:15379"/>
        <dbReference type="ChEBI" id="CHEBI:16526"/>
        <dbReference type="ChEBI" id="CHEBI:16810"/>
        <dbReference type="ChEBI" id="CHEBI:30031"/>
        <dbReference type="ChEBI" id="CHEBI:58515"/>
        <dbReference type="ChEBI" id="CHEBI:85413"/>
        <dbReference type="EC" id="1.14.11.55"/>
    </reaction>
</comment>